<organism evidence="3 4">
    <name type="scientific">Elysia marginata</name>
    <dbReference type="NCBI Taxonomy" id="1093978"/>
    <lineage>
        <taxon>Eukaryota</taxon>
        <taxon>Metazoa</taxon>
        <taxon>Spiralia</taxon>
        <taxon>Lophotrochozoa</taxon>
        <taxon>Mollusca</taxon>
        <taxon>Gastropoda</taxon>
        <taxon>Heterobranchia</taxon>
        <taxon>Euthyneura</taxon>
        <taxon>Panpulmonata</taxon>
        <taxon>Sacoglossa</taxon>
        <taxon>Placobranchoidea</taxon>
        <taxon>Plakobranchidae</taxon>
        <taxon>Elysia</taxon>
    </lineage>
</organism>
<feature type="transmembrane region" description="Helical" evidence="2">
    <location>
        <begin position="12"/>
        <end position="39"/>
    </location>
</feature>
<dbReference type="Proteomes" id="UP000762676">
    <property type="component" value="Unassembled WGS sequence"/>
</dbReference>
<feature type="region of interest" description="Disordered" evidence="1">
    <location>
        <begin position="53"/>
        <end position="76"/>
    </location>
</feature>
<evidence type="ECO:0000256" key="2">
    <source>
        <dbReference type="SAM" id="Phobius"/>
    </source>
</evidence>
<keyword evidence="4" id="KW-1185">Reference proteome</keyword>
<comment type="caution">
    <text evidence="3">The sequence shown here is derived from an EMBL/GenBank/DDBJ whole genome shotgun (WGS) entry which is preliminary data.</text>
</comment>
<dbReference type="AlphaFoldDB" id="A0AAV4ISP0"/>
<keyword evidence="2" id="KW-0812">Transmembrane</keyword>
<reference evidence="3 4" key="1">
    <citation type="journal article" date="2021" name="Elife">
        <title>Chloroplast acquisition without the gene transfer in kleptoplastic sea slugs, Plakobranchus ocellatus.</title>
        <authorList>
            <person name="Maeda T."/>
            <person name="Takahashi S."/>
            <person name="Yoshida T."/>
            <person name="Shimamura S."/>
            <person name="Takaki Y."/>
            <person name="Nagai Y."/>
            <person name="Toyoda A."/>
            <person name="Suzuki Y."/>
            <person name="Arimoto A."/>
            <person name="Ishii H."/>
            <person name="Satoh N."/>
            <person name="Nishiyama T."/>
            <person name="Hasebe M."/>
            <person name="Maruyama T."/>
            <person name="Minagawa J."/>
            <person name="Obokata J."/>
            <person name="Shigenobu S."/>
        </authorList>
    </citation>
    <scope>NUCLEOTIDE SEQUENCE [LARGE SCALE GENOMIC DNA]</scope>
</reference>
<proteinExistence type="predicted"/>
<accession>A0AAV4ISP0</accession>
<dbReference type="EMBL" id="BMAT01013380">
    <property type="protein sequence ID" value="GFS11727.1"/>
    <property type="molecule type" value="Genomic_DNA"/>
</dbReference>
<keyword evidence="2" id="KW-1133">Transmembrane helix</keyword>
<sequence>MVAAVVVVEVVVVGLLVLVIIMVVVAVVVVVVGGGAVVASSQLQHAEFMEHSPEAQRMLSSDGDDTEDGKHDTSLNIICGSDAQDDEVDPELKGGHPEENQCGIGKCTPKWAQSELVPYRTSLLNLIQNKKKESFINI</sequence>
<evidence type="ECO:0000313" key="4">
    <source>
        <dbReference type="Proteomes" id="UP000762676"/>
    </source>
</evidence>
<gene>
    <name evidence="3" type="ORF">ElyMa_006679900</name>
</gene>
<evidence type="ECO:0000313" key="3">
    <source>
        <dbReference type="EMBL" id="GFS11727.1"/>
    </source>
</evidence>
<name>A0AAV4ISP0_9GAST</name>
<evidence type="ECO:0000256" key="1">
    <source>
        <dbReference type="SAM" id="MobiDB-lite"/>
    </source>
</evidence>
<protein>
    <submittedName>
        <fullName evidence="3">Uncharacterized protein</fullName>
    </submittedName>
</protein>
<keyword evidence="2" id="KW-0472">Membrane</keyword>